<dbReference type="Gene3D" id="1.20.1600.10">
    <property type="entry name" value="Outer membrane efflux proteins (OEP)"/>
    <property type="match status" value="1"/>
</dbReference>
<comment type="similarity">
    <text evidence="2">Belongs to the outer membrane factor (OMF) (TC 1.B.17) family.</text>
</comment>
<proteinExistence type="inferred from homology"/>
<dbReference type="GO" id="GO:0015288">
    <property type="term" value="F:porin activity"/>
    <property type="evidence" value="ECO:0007669"/>
    <property type="project" value="TreeGrafter"/>
</dbReference>
<dbReference type="RefSeq" id="WP_188906383.1">
    <property type="nucleotide sequence ID" value="NZ_BMIQ01000001.1"/>
</dbReference>
<evidence type="ECO:0000256" key="6">
    <source>
        <dbReference type="ARBA" id="ARBA00023136"/>
    </source>
</evidence>
<dbReference type="InterPro" id="IPR010130">
    <property type="entry name" value="T1SS_OMP_TolC"/>
</dbReference>
<protein>
    <submittedName>
        <fullName evidence="10">Transporter</fullName>
    </submittedName>
</protein>
<comment type="subcellular location">
    <subcellularLocation>
        <location evidence="1">Cell outer membrane</location>
    </subcellularLocation>
</comment>
<evidence type="ECO:0000256" key="8">
    <source>
        <dbReference type="SAM" id="Coils"/>
    </source>
</evidence>
<evidence type="ECO:0000256" key="7">
    <source>
        <dbReference type="ARBA" id="ARBA00023237"/>
    </source>
</evidence>
<dbReference type="NCBIfam" id="TIGR01844">
    <property type="entry name" value="type_I_sec_TolC"/>
    <property type="match status" value="1"/>
</dbReference>
<gene>
    <name evidence="10" type="ORF">GCM10011390_02130</name>
</gene>
<keyword evidence="11" id="KW-1185">Reference proteome</keyword>
<dbReference type="Proteomes" id="UP000644699">
    <property type="component" value="Unassembled WGS sequence"/>
</dbReference>
<evidence type="ECO:0000256" key="2">
    <source>
        <dbReference type="ARBA" id="ARBA00007613"/>
    </source>
</evidence>
<evidence type="ECO:0000256" key="5">
    <source>
        <dbReference type="ARBA" id="ARBA00022692"/>
    </source>
</evidence>
<dbReference type="SUPFAM" id="SSF56954">
    <property type="entry name" value="Outer membrane efflux proteins (OEP)"/>
    <property type="match status" value="1"/>
</dbReference>
<dbReference type="AlphaFoldDB" id="A0A916ZBY6"/>
<organism evidence="10 11">
    <name type="scientific">Aureimonas endophytica</name>
    <dbReference type="NCBI Taxonomy" id="2027858"/>
    <lineage>
        <taxon>Bacteria</taxon>
        <taxon>Pseudomonadati</taxon>
        <taxon>Pseudomonadota</taxon>
        <taxon>Alphaproteobacteria</taxon>
        <taxon>Hyphomicrobiales</taxon>
        <taxon>Aurantimonadaceae</taxon>
        <taxon>Aureimonas</taxon>
    </lineage>
</organism>
<keyword evidence="9" id="KW-0732">Signal</keyword>
<dbReference type="PANTHER" id="PTHR30026:SF22">
    <property type="entry name" value="OUTER MEMBRANE EFFLUX PROTEIN"/>
    <property type="match status" value="1"/>
</dbReference>
<keyword evidence="4" id="KW-1134">Transmembrane beta strand</keyword>
<feature type="signal peptide" evidence="9">
    <location>
        <begin position="1"/>
        <end position="33"/>
    </location>
</feature>
<accession>A0A916ZBY6</accession>
<keyword evidence="8" id="KW-0175">Coiled coil</keyword>
<keyword evidence="5" id="KW-0812">Transmembrane</keyword>
<evidence type="ECO:0000256" key="1">
    <source>
        <dbReference type="ARBA" id="ARBA00004442"/>
    </source>
</evidence>
<sequence>MKDLPEHGTLRLRNLVRFLAAVSVLSLSTAADAETLSGALSRAYRNNQALNIARAQLRATDEYVPQAKSGLRPFVSGTGAATSALARTTNGDNLRSERQNTNQFSGGIELNQTIFDGFQTPNNIRSAEAQVKAAQQNLANTEQNTLSDVVSAYMNVLRDRQIAALRRQNLAFLEEQVRAAQARFDVGEGTRTDVAQAESQRALSTALLNSALSQVASSEATYFQLVGDAPRDLQPGRSIGATILPRTVLDATNISQREHPAILATLFAVDAAAYQVKSAEGRLLPQLSLTARAQDTYATSSSDPNTTVSTLANGLPGVRQLDTLTSNTVQGTVAAQLTIPIYQGGLRASEIRQAKETLGQRQIEVDQTRDQVRAAVASAWAARQAALANVTGYDAQVRAARLALNGVIEERNVGQRTTLDVLNAQADVITAQILLAGAQRDEVVTSYTLASAIGRLSAARLKLDAKIYDPNEHYKAVKNKWGGTRTPDGR</sequence>
<comment type="caution">
    <text evidence="10">The sequence shown here is derived from an EMBL/GenBank/DDBJ whole genome shotgun (WGS) entry which is preliminary data.</text>
</comment>
<evidence type="ECO:0000313" key="11">
    <source>
        <dbReference type="Proteomes" id="UP000644699"/>
    </source>
</evidence>
<dbReference type="Pfam" id="PF02321">
    <property type="entry name" value="OEP"/>
    <property type="match status" value="2"/>
</dbReference>
<evidence type="ECO:0000256" key="9">
    <source>
        <dbReference type="SAM" id="SignalP"/>
    </source>
</evidence>
<dbReference type="GO" id="GO:0015562">
    <property type="term" value="F:efflux transmembrane transporter activity"/>
    <property type="evidence" value="ECO:0007669"/>
    <property type="project" value="InterPro"/>
</dbReference>
<dbReference type="InterPro" id="IPR051906">
    <property type="entry name" value="TolC-like"/>
</dbReference>
<evidence type="ECO:0000256" key="4">
    <source>
        <dbReference type="ARBA" id="ARBA00022452"/>
    </source>
</evidence>
<dbReference type="InterPro" id="IPR003423">
    <property type="entry name" value="OMP_efflux"/>
</dbReference>
<keyword evidence="7" id="KW-0998">Cell outer membrane</keyword>
<name>A0A916ZBY6_9HYPH</name>
<feature type="coiled-coil region" evidence="8">
    <location>
        <begin position="124"/>
        <end position="183"/>
    </location>
</feature>
<keyword evidence="6" id="KW-0472">Membrane</keyword>
<evidence type="ECO:0000313" key="10">
    <source>
        <dbReference type="EMBL" id="GGD87055.1"/>
    </source>
</evidence>
<reference evidence="10" key="1">
    <citation type="journal article" date="2014" name="Int. J. Syst. Evol. Microbiol.">
        <title>Complete genome sequence of Corynebacterium casei LMG S-19264T (=DSM 44701T), isolated from a smear-ripened cheese.</title>
        <authorList>
            <consortium name="US DOE Joint Genome Institute (JGI-PGF)"/>
            <person name="Walter F."/>
            <person name="Albersmeier A."/>
            <person name="Kalinowski J."/>
            <person name="Ruckert C."/>
        </authorList>
    </citation>
    <scope>NUCLEOTIDE SEQUENCE</scope>
    <source>
        <strain evidence="10">CGMCC 1.15367</strain>
    </source>
</reference>
<evidence type="ECO:0000256" key="3">
    <source>
        <dbReference type="ARBA" id="ARBA00022448"/>
    </source>
</evidence>
<keyword evidence="3" id="KW-0813">Transport</keyword>
<dbReference type="GO" id="GO:1990281">
    <property type="term" value="C:efflux pump complex"/>
    <property type="evidence" value="ECO:0007669"/>
    <property type="project" value="TreeGrafter"/>
</dbReference>
<dbReference type="GO" id="GO:0009279">
    <property type="term" value="C:cell outer membrane"/>
    <property type="evidence" value="ECO:0007669"/>
    <property type="project" value="UniProtKB-SubCell"/>
</dbReference>
<dbReference type="PANTHER" id="PTHR30026">
    <property type="entry name" value="OUTER MEMBRANE PROTEIN TOLC"/>
    <property type="match status" value="1"/>
</dbReference>
<dbReference type="EMBL" id="BMIQ01000001">
    <property type="protein sequence ID" value="GGD87055.1"/>
    <property type="molecule type" value="Genomic_DNA"/>
</dbReference>
<feature type="chain" id="PRO_5037966177" evidence="9">
    <location>
        <begin position="34"/>
        <end position="490"/>
    </location>
</feature>
<reference evidence="10" key="2">
    <citation type="submission" date="2020-09" db="EMBL/GenBank/DDBJ databases">
        <authorList>
            <person name="Sun Q."/>
            <person name="Zhou Y."/>
        </authorList>
    </citation>
    <scope>NUCLEOTIDE SEQUENCE</scope>
    <source>
        <strain evidence="10">CGMCC 1.15367</strain>
    </source>
</reference>